<organism evidence="2 3">
    <name type="scientific">Grifola frondosa</name>
    <name type="common">Maitake</name>
    <name type="synonym">Polyporus frondosus</name>
    <dbReference type="NCBI Taxonomy" id="5627"/>
    <lineage>
        <taxon>Eukaryota</taxon>
        <taxon>Fungi</taxon>
        <taxon>Dikarya</taxon>
        <taxon>Basidiomycota</taxon>
        <taxon>Agaricomycotina</taxon>
        <taxon>Agaricomycetes</taxon>
        <taxon>Polyporales</taxon>
        <taxon>Grifolaceae</taxon>
        <taxon>Grifola</taxon>
    </lineage>
</organism>
<sequence>MTLLVRDAEENARDGSQRSLTKNFMESSMSEINIRIMPAHMQAISIRFFYWVRLGSLARKNARLLALPQVNLTRESFER</sequence>
<accession>A0A1C7LYY5</accession>
<dbReference type="EMBL" id="LUGG01000015">
    <property type="protein sequence ID" value="OBZ69925.1"/>
    <property type="molecule type" value="Genomic_DNA"/>
</dbReference>
<gene>
    <name evidence="2" type="ORF">A0H81_10582</name>
</gene>
<protein>
    <submittedName>
        <fullName evidence="2">Uncharacterized protein</fullName>
    </submittedName>
</protein>
<feature type="region of interest" description="Disordered" evidence="1">
    <location>
        <begin position="1"/>
        <end position="20"/>
    </location>
</feature>
<proteinExistence type="predicted"/>
<feature type="compositionally biased region" description="Basic and acidic residues" evidence="1">
    <location>
        <begin position="1"/>
        <end position="16"/>
    </location>
</feature>
<evidence type="ECO:0000313" key="3">
    <source>
        <dbReference type="Proteomes" id="UP000092993"/>
    </source>
</evidence>
<evidence type="ECO:0000256" key="1">
    <source>
        <dbReference type="SAM" id="MobiDB-lite"/>
    </source>
</evidence>
<dbReference type="Proteomes" id="UP000092993">
    <property type="component" value="Unassembled WGS sequence"/>
</dbReference>
<keyword evidence="3" id="KW-1185">Reference proteome</keyword>
<reference evidence="2 3" key="1">
    <citation type="submission" date="2016-03" db="EMBL/GenBank/DDBJ databases">
        <title>Whole genome sequencing of Grifola frondosa 9006-11.</title>
        <authorList>
            <person name="Min B."/>
            <person name="Park H."/>
            <person name="Kim J.-G."/>
            <person name="Cho H."/>
            <person name="Oh Y.-L."/>
            <person name="Kong W.-S."/>
            <person name="Choi I.-G."/>
        </authorList>
    </citation>
    <scope>NUCLEOTIDE SEQUENCE [LARGE SCALE GENOMIC DNA]</scope>
    <source>
        <strain evidence="2 3">9006-11</strain>
    </source>
</reference>
<comment type="caution">
    <text evidence="2">The sequence shown here is derived from an EMBL/GenBank/DDBJ whole genome shotgun (WGS) entry which is preliminary data.</text>
</comment>
<dbReference type="AlphaFoldDB" id="A0A1C7LYY5"/>
<evidence type="ECO:0000313" key="2">
    <source>
        <dbReference type="EMBL" id="OBZ69925.1"/>
    </source>
</evidence>
<name>A0A1C7LYY5_GRIFR</name>